<comment type="caution">
    <text evidence="3">The sequence shown here is derived from an EMBL/GenBank/DDBJ whole genome shotgun (WGS) entry which is preliminary data.</text>
</comment>
<accession>A0A940S5H5</accession>
<dbReference type="InterPro" id="IPR025641">
    <property type="entry name" value="DUF4340"/>
</dbReference>
<dbReference type="Proteomes" id="UP000677537">
    <property type="component" value="Unassembled WGS sequence"/>
</dbReference>
<evidence type="ECO:0000313" key="4">
    <source>
        <dbReference type="Proteomes" id="UP000677537"/>
    </source>
</evidence>
<protein>
    <submittedName>
        <fullName evidence="3">DUF4340 domain-containing protein</fullName>
    </submittedName>
</protein>
<evidence type="ECO:0000256" key="1">
    <source>
        <dbReference type="SAM" id="SignalP"/>
    </source>
</evidence>
<feature type="chain" id="PRO_5037683174" evidence="1">
    <location>
        <begin position="25"/>
        <end position="335"/>
    </location>
</feature>
<dbReference type="PROSITE" id="PS51318">
    <property type="entry name" value="TAT"/>
    <property type="match status" value="1"/>
</dbReference>
<gene>
    <name evidence="3" type="ORF">J5Y10_09210</name>
</gene>
<evidence type="ECO:0000313" key="3">
    <source>
        <dbReference type="EMBL" id="MBP0492955.1"/>
    </source>
</evidence>
<sequence length="335" mass="35848">MNRRHLLVLGGAAVVAAGAAALLAGPDEAPPRAEAPLAFPALPGRLAAAQRIEVRQGPQSLIVQRGGGEVWTLPQKAAYPARADRVRSLLVALTELRLAEPRTADPEALARLGLDEPGPNTAALLLRVLDGTGAPLAELVVGRRRMRTIGGPEGPGGETAYVRRPGENQSWLAEGRLPVDADPNLWIEREIANIPEERIRRVSGTRDGKMVELERDEGPDGRLRLTAPANAPAADEVSLDEVGRALEGLTLIDVRPEAEAPGDVAGEGRFTLTDNLAVTARLRQENGNVWLLLSATGDDEAARLNARWRGWAYQVGAWKLPAFAPSLDTLKKREG</sequence>
<feature type="signal peptide" evidence="1">
    <location>
        <begin position="1"/>
        <end position="24"/>
    </location>
</feature>
<evidence type="ECO:0000259" key="2">
    <source>
        <dbReference type="Pfam" id="PF14238"/>
    </source>
</evidence>
<dbReference type="AlphaFoldDB" id="A0A940S5H5"/>
<keyword evidence="4" id="KW-1185">Reference proteome</keyword>
<dbReference type="InterPro" id="IPR006311">
    <property type="entry name" value="TAT_signal"/>
</dbReference>
<name>A0A940S5H5_9PROT</name>
<feature type="domain" description="DUF4340" evidence="2">
    <location>
        <begin position="71"/>
        <end position="257"/>
    </location>
</feature>
<proteinExistence type="predicted"/>
<keyword evidence="1" id="KW-0732">Signal</keyword>
<dbReference type="Pfam" id="PF14238">
    <property type="entry name" value="DUF4340"/>
    <property type="match status" value="1"/>
</dbReference>
<dbReference type="EMBL" id="JAGIZA010000004">
    <property type="protein sequence ID" value="MBP0492955.1"/>
    <property type="molecule type" value="Genomic_DNA"/>
</dbReference>
<reference evidence="3" key="1">
    <citation type="submission" date="2021-03" db="EMBL/GenBank/DDBJ databases">
        <authorList>
            <person name="So Y."/>
        </authorList>
    </citation>
    <scope>NUCLEOTIDE SEQUENCE</scope>
    <source>
        <strain evidence="3">SG15</strain>
    </source>
</reference>
<organism evidence="3 4">
    <name type="scientific">Roseomonas indoligenes</name>
    <dbReference type="NCBI Taxonomy" id="2820811"/>
    <lineage>
        <taxon>Bacteria</taxon>
        <taxon>Pseudomonadati</taxon>
        <taxon>Pseudomonadota</taxon>
        <taxon>Alphaproteobacteria</taxon>
        <taxon>Acetobacterales</taxon>
        <taxon>Roseomonadaceae</taxon>
        <taxon>Roseomonas</taxon>
    </lineage>
</organism>